<dbReference type="EMBL" id="JADGKB010000017">
    <property type="protein sequence ID" value="KAJ3259599.1"/>
    <property type="molecule type" value="Genomic_DNA"/>
</dbReference>
<dbReference type="Gene3D" id="2.60.40.10">
    <property type="entry name" value="Immunoglobulins"/>
    <property type="match status" value="1"/>
</dbReference>
<dbReference type="GO" id="GO:0046856">
    <property type="term" value="P:phosphatidylinositol dephosphorylation"/>
    <property type="evidence" value="ECO:0007669"/>
    <property type="project" value="InterPro"/>
</dbReference>
<dbReference type="PANTHER" id="PTHR11200">
    <property type="entry name" value="INOSITOL 5-PHOSPHATASE"/>
    <property type="match status" value="1"/>
</dbReference>
<dbReference type="Proteomes" id="UP001210925">
    <property type="component" value="Unassembled WGS sequence"/>
</dbReference>
<dbReference type="Pfam" id="PF21310">
    <property type="entry name" value="OCRL-like_ASH"/>
    <property type="match status" value="1"/>
</dbReference>
<dbReference type="GO" id="GO:0004439">
    <property type="term" value="F:phosphatidylinositol-4,5-bisphosphate 5-phosphatase activity"/>
    <property type="evidence" value="ECO:0007669"/>
    <property type="project" value="TreeGrafter"/>
</dbReference>
<dbReference type="InterPro" id="IPR000198">
    <property type="entry name" value="RhoGAP_dom"/>
</dbReference>
<comment type="caution">
    <text evidence="6">The sequence shown here is derived from an EMBL/GenBank/DDBJ whole genome shotgun (WGS) entry which is preliminary data.</text>
</comment>
<dbReference type="InterPro" id="IPR036691">
    <property type="entry name" value="Endo/exonu/phosph_ase_sf"/>
</dbReference>
<dbReference type="SMART" id="SM00128">
    <property type="entry name" value="IPPc"/>
    <property type="match status" value="1"/>
</dbReference>
<evidence type="ECO:0000256" key="1">
    <source>
        <dbReference type="ARBA" id="ARBA00004146"/>
    </source>
</evidence>
<reference evidence="6" key="1">
    <citation type="submission" date="2020-05" db="EMBL/GenBank/DDBJ databases">
        <title>Phylogenomic resolution of chytrid fungi.</title>
        <authorList>
            <person name="Stajich J.E."/>
            <person name="Amses K."/>
            <person name="Simmons R."/>
            <person name="Seto K."/>
            <person name="Myers J."/>
            <person name="Bonds A."/>
            <person name="Quandt C.A."/>
            <person name="Barry K."/>
            <person name="Liu P."/>
            <person name="Grigoriev I."/>
            <person name="Longcore J.E."/>
            <person name="James T.Y."/>
        </authorList>
    </citation>
    <scope>NUCLEOTIDE SEQUENCE</scope>
    <source>
        <strain evidence="6">PLAUS21</strain>
    </source>
</reference>
<evidence type="ECO:0000259" key="5">
    <source>
        <dbReference type="PROSITE" id="PS50238"/>
    </source>
</evidence>
<dbReference type="GO" id="GO:0007165">
    <property type="term" value="P:signal transduction"/>
    <property type="evidence" value="ECO:0007669"/>
    <property type="project" value="InterPro"/>
</dbReference>
<dbReference type="GO" id="GO:0031901">
    <property type="term" value="C:early endosome membrane"/>
    <property type="evidence" value="ECO:0007669"/>
    <property type="project" value="UniProtKB-SubCell"/>
</dbReference>
<dbReference type="SMART" id="SM00324">
    <property type="entry name" value="RhoGAP"/>
    <property type="match status" value="1"/>
</dbReference>
<keyword evidence="4" id="KW-0968">Cytoplasmic vesicle</keyword>
<organism evidence="6 7">
    <name type="scientific">Boothiomyces macroporosus</name>
    <dbReference type="NCBI Taxonomy" id="261099"/>
    <lineage>
        <taxon>Eukaryota</taxon>
        <taxon>Fungi</taxon>
        <taxon>Fungi incertae sedis</taxon>
        <taxon>Chytridiomycota</taxon>
        <taxon>Chytridiomycota incertae sedis</taxon>
        <taxon>Chytridiomycetes</taxon>
        <taxon>Rhizophydiales</taxon>
        <taxon>Terramycetaceae</taxon>
        <taxon>Boothiomyces</taxon>
    </lineage>
</organism>
<dbReference type="PANTHER" id="PTHR11200:SF300">
    <property type="entry name" value="TYPE II INOSITOL 1,4,5-TRISPHOSPHATE 5-PHOSPHATASE"/>
    <property type="match status" value="1"/>
</dbReference>
<evidence type="ECO:0000256" key="4">
    <source>
        <dbReference type="ARBA" id="ARBA00023329"/>
    </source>
</evidence>
<dbReference type="Pfam" id="PF00620">
    <property type="entry name" value="RhoGAP"/>
    <property type="match status" value="1"/>
</dbReference>
<dbReference type="InterPro" id="IPR048869">
    <property type="entry name" value="OCRL-1_2_ASH"/>
</dbReference>
<gene>
    <name evidence="6" type="ORF">HK103_002153</name>
</gene>
<keyword evidence="7" id="KW-1185">Reference proteome</keyword>
<name>A0AAD5Y4W7_9FUNG</name>
<dbReference type="AlphaFoldDB" id="A0AAD5Y4W7"/>
<sequence>MDQNIFGDLKVLSSIPVLSGAQTLILALVQSSSAALFIYSIESLKSIAFQNAIKIVPELEVRIGKNSLIRIFRQQYNVKNNDNSDTAWLNQYQKERFIKKSLNSLNYPQLDNPFIQSNLCMATSDVKKIKRAYLAKELRKNYKSVTDYSNFKIFCGTWNVAGEPAAESLKPWLYDGQVASPDLYVLGFQEVDLSTEAYLMYDPLKEQEWSAAVERALILHREKYVKIASKQLVGMLILVYAPVKNVGIIQDISAESIATGILGVMGNKGAVGVRLRILDSYYSFVNCHLAADANMTEKRNQDYQYISKKLVYPIQTRFEDSVDYQQQNPWVATFLDTSPLLNGQPVVENTPLATGTASKMLSVFECDHLVWMGDLNYRINNNEAQVKELISNQNLEKLLAYDQLNIERNGKRVFTGFEEAPITFNPTYKYDFGTSVYDTSEKKRCPSWCDRILWLKNPLHLDDPDWIKCTSYTSCDQIKLSDHKPVSATFDTKIRKINQAKLDALSFEITREMDRLENEAIPTLALDTTQLEFGNVTPFAPVTKKFTFTNTGQVIASFALIPKNTQEALLKPWFKVTPIKGAVFPGETIEVNVTISVAAEHIHDLNIGKEPLTDIIIFHIENGNDHFISLNAEWKTSFIGESLDLLCRLLKPCNSYPPEKLQSLTQLPVNSVFNINTLEQALKGVNPLDIQSHNSTPPSEVEGQGLSLPKEVWHIIDFIYKYGIDVDDLFFAPGDDLIVQHMIQCLDQGREFDKELLFLDINDTREFHMTSIQDLQQSQLSTERADVISKSRVVAVHSAVQLLFTFLKSLPVPIIPPELQDRCTEGHTSYTEAKRVIESLPVSNHHIFTYLTSFFNQICKEYQGRGTVTPNSLGKIFLTFAKLFMPIFFRQNASAAPVEAPSISNYLYTKRGS</sequence>
<dbReference type="SUPFAM" id="SSF56219">
    <property type="entry name" value="DNase I-like"/>
    <property type="match status" value="1"/>
</dbReference>
<evidence type="ECO:0000313" key="7">
    <source>
        <dbReference type="Proteomes" id="UP001210925"/>
    </source>
</evidence>
<feature type="domain" description="Rho-GAP" evidence="5">
    <location>
        <begin position="688"/>
        <end position="913"/>
    </location>
</feature>
<proteinExistence type="predicted"/>
<dbReference type="Pfam" id="PF22669">
    <property type="entry name" value="Exo_endo_phos2"/>
    <property type="match status" value="1"/>
</dbReference>
<dbReference type="Gene3D" id="1.10.555.10">
    <property type="entry name" value="Rho GTPase activation protein"/>
    <property type="match status" value="1"/>
</dbReference>
<dbReference type="InterPro" id="IPR008936">
    <property type="entry name" value="Rho_GTPase_activation_prot"/>
</dbReference>
<evidence type="ECO:0000256" key="2">
    <source>
        <dbReference type="ARBA" id="ARBA00004580"/>
    </source>
</evidence>
<dbReference type="InterPro" id="IPR013783">
    <property type="entry name" value="Ig-like_fold"/>
</dbReference>
<protein>
    <recommendedName>
        <fullName evidence="5">Rho-GAP domain-containing protein</fullName>
    </recommendedName>
</protein>
<evidence type="ECO:0000256" key="3">
    <source>
        <dbReference type="ARBA" id="ARBA00022753"/>
    </source>
</evidence>
<evidence type="ECO:0000313" key="6">
    <source>
        <dbReference type="EMBL" id="KAJ3259599.1"/>
    </source>
</evidence>
<dbReference type="Gene3D" id="3.60.10.10">
    <property type="entry name" value="Endonuclease/exonuclease/phosphatase"/>
    <property type="match status" value="1"/>
</dbReference>
<dbReference type="PROSITE" id="PS50238">
    <property type="entry name" value="RHOGAP"/>
    <property type="match status" value="1"/>
</dbReference>
<dbReference type="InterPro" id="IPR000300">
    <property type="entry name" value="IPPc"/>
</dbReference>
<dbReference type="SUPFAM" id="SSF48350">
    <property type="entry name" value="GTPase activation domain, GAP"/>
    <property type="match status" value="1"/>
</dbReference>
<comment type="subcellular location">
    <subcellularLocation>
        <location evidence="2">Cytoplasmic vesicle</location>
        <location evidence="2">Phagosome membrane</location>
    </subcellularLocation>
    <subcellularLocation>
        <location evidence="1">Early endosome membrane</location>
    </subcellularLocation>
</comment>
<accession>A0AAD5Y4W7</accession>
<keyword evidence="3" id="KW-0967">Endosome</keyword>
<dbReference type="InterPro" id="IPR046985">
    <property type="entry name" value="IP5"/>
</dbReference>